<feature type="domain" description="3-hydroxyacyl-CoA dehydrogenase NAD binding" evidence="12">
    <location>
        <begin position="6"/>
        <end position="189"/>
    </location>
</feature>
<comment type="subcellular location">
    <subcellularLocation>
        <location evidence="1">Cytoplasm</location>
    </subcellularLocation>
</comment>
<dbReference type="GO" id="GO:0050104">
    <property type="term" value="F:L-gulonate 3-dehydrogenase activity"/>
    <property type="evidence" value="ECO:0007669"/>
    <property type="project" value="UniProtKB-EC"/>
</dbReference>
<evidence type="ECO:0000256" key="5">
    <source>
        <dbReference type="ARBA" id="ARBA00022553"/>
    </source>
</evidence>
<keyword evidence="5" id="KW-0597">Phosphoprotein</keyword>
<evidence type="ECO:0000256" key="3">
    <source>
        <dbReference type="ARBA" id="ARBA00011738"/>
    </source>
</evidence>
<dbReference type="GO" id="GO:0070403">
    <property type="term" value="F:NAD+ binding"/>
    <property type="evidence" value="ECO:0007669"/>
    <property type="project" value="InterPro"/>
</dbReference>
<evidence type="ECO:0000256" key="8">
    <source>
        <dbReference type="ARBA" id="ARBA00038962"/>
    </source>
</evidence>
<comment type="caution">
    <text evidence="13">The sequence shown here is derived from an EMBL/GenBank/DDBJ whole genome shotgun (WGS) entry which is preliminary data.</text>
</comment>
<evidence type="ECO:0000259" key="12">
    <source>
        <dbReference type="Pfam" id="PF02737"/>
    </source>
</evidence>
<evidence type="ECO:0000256" key="4">
    <source>
        <dbReference type="ARBA" id="ARBA00022490"/>
    </source>
</evidence>
<dbReference type="PIRSF" id="PIRSF000105">
    <property type="entry name" value="HCDH"/>
    <property type="match status" value="1"/>
</dbReference>
<reference evidence="14" key="1">
    <citation type="journal article" date="2020" name="MBio">
        <title>Horizontal gene transfer to a defensive symbiont with a reduced genome amongst a multipartite beetle microbiome.</title>
        <authorList>
            <person name="Waterworth S.C."/>
            <person name="Florez L.V."/>
            <person name="Rees E.R."/>
            <person name="Hertweck C."/>
            <person name="Kaltenpoth M."/>
            <person name="Kwan J.C."/>
        </authorList>
    </citation>
    <scope>NUCLEOTIDE SEQUENCE [LARGE SCALE GENOMIC DNA]</scope>
</reference>
<evidence type="ECO:0000259" key="11">
    <source>
        <dbReference type="Pfam" id="PF00725"/>
    </source>
</evidence>
<protein>
    <recommendedName>
        <fullName evidence="9">L-gulonate 3-dehydrogenase</fullName>
        <ecNumber evidence="8">1.1.1.45</ecNumber>
    </recommendedName>
    <alternativeName>
        <fullName evidence="9">L-gulonate 3-dehydrogenase</fullName>
    </alternativeName>
</protein>
<evidence type="ECO:0000256" key="6">
    <source>
        <dbReference type="ARBA" id="ARBA00023002"/>
    </source>
</evidence>
<dbReference type="Pfam" id="PF00725">
    <property type="entry name" value="3HCDH"/>
    <property type="match status" value="1"/>
</dbReference>
<dbReference type="SUPFAM" id="SSF51735">
    <property type="entry name" value="NAD(P)-binding Rossmann-fold domains"/>
    <property type="match status" value="1"/>
</dbReference>
<feature type="site" description="Important for catalytic activity" evidence="10">
    <location>
        <position position="146"/>
    </location>
</feature>
<name>A0A833PEJ3_ACIBZ</name>
<gene>
    <name evidence="13" type="primary">lcdH</name>
    <name evidence="13" type="ORF">GAK29_02768</name>
</gene>
<feature type="domain" description="3-hydroxyacyl-CoA dehydrogenase C-terminal" evidence="11">
    <location>
        <begin position="193"/>
        <end position="247"/>
    </location>
</feature>
<evidence type="ECO:0000256" key="1">
    <source>
        <dbReference type="ARBA" id="ARBA00004496"/>
    </source>
</evidence>
<comment type="similarity">
    <text evidence="2">Belongs to the 3-hydroxyacyl-CoA dehydrogenase family.</text>
</comment>
<dbReference type="Pfam" id="PF02737">
    <property type="entry name" value="3HCDH_N"/>
    <property type="match status" value="1"/>
</dbReference>
<dbReference type="InterPro" id="IPR022694">
    <property type="entry name" value="3-OHacyl-CoA_DH"/>
</dbReference>
<proteinExistence type="inferred from homology"/>
<dbReference type="InterPro" id="IPR006108">
    <property type="entry name" value="3HC_DH_C"/>
</dbReference>
<dbReference type="Gene3D" id="1.10.1040.10">
    <property type="entry name" value="N-(1-d-carboxylethyl)-l-norvaline Dehydrogenase, domain 2"/>
    <property type="match status" value="1"/>
</dbReference>
<dbReference type="EMBL" id="WNDP01000070">
    <property type="protein sequence ID" value="KAF1024148.1"/>
    <property type="molecule type" value="Genomic_DNA"/>
</dbReference>
<evidence type="ECO:0000256" key="7">
    <source>
        <dbReference type="ARBA" id="ARBA00023027"/>
    </source>
</evidence>
<dbReference type="EC" id="1.1.1.45" evidence="8"/>
<comment type="subunit">
    <text evidence="3">Homodimer.</text>
</comment>
<evidence type="ECO:0000313" key="14">
    <source>
        <dbReference type="Proteomes" id="UP000490535"/>
    </source>
</evidence>
<dbReference type="InterPro" id="IPR006176">
    <property type="entry name" value="3-OHacyl-CoA_DH_NAD-bd"/>
</dbReference>
<evidence type="ECO:0000256" key="10">
    <source>
        <dbReference type="PIRSR" id="PIRSR000105-1"/>
    </source>
</evidence>
<dbReference type="PANTHER" id="PTHR48075">
    <property type="entry name" value="3-HYDROXYACYL-COA DEHYDROGENASE FAMILY PROTEIN"/>
    <property type="match status" value="1"/>
</dbReference>
<evidence type="ECO:0000313" key="13">
    <source>
        <dbReference type="EMBL" id="KAF1024148.1"/>
    </source>
</evidence>
<evidence type="ECO:0000256" key="9">
    <source>
        <dbReference type="ARBA" id="ARBA00042709"/>
    </source>
</evidence>
<keyword evidence="4" id="KW-0963">Cytoplasm</keyword>
<dbReference type="InterPro" id="IPR036291">
    <property type="entry name" value="NAD(P)-bd_dom_sf"/>
</dbReference>
<organism evidence="13 14">
    <name type="scientific">Acinetobacter bereziniae</name>
    <name type="common">Acinetobacter genomosp. 10</name>
    <dbReference type="NCBI Taxonomy" id="106648"/>
    <lineage>
        <taxon>Bacteria</taxon>
        <taxon>Pseudomonadati</taxon>
        <taxon>Pseudomonadota</taxon>
        <taxon>Gammaproteobacteria</taxon>
        <taxon>Moraxellales</taxon>
        <taxon>Moraxellaceae</taxon>
        <taxon>Acinetobacter</taxon>
    </lineage>
</organism>
<dbReference type="InterPro" id="IPR008927">
    <property type="entry name" value="6-PGluconate_DH-like_C_sf"/>
</dbReference>
<keyword evidence="7" id="KW-0520">NAD</keyword>
<dbReference type="AlphaFoldDB" id="A0A833PEJ3"/>
<evidence type="ECO:0000256" key="2">
    <source>
        <dbReference type="ARBA" id="ARBA00009463"/>
    </source>
</evidence>
<dbReference type="InterPro" id="IPR013328">
    <property type="entry name" value="6PGD_dom2"/>
</dbReference>
<dbReference type="Proteomes" id="UP000490535">
    <property type="component" value="Unassembled WGS sequence"/>
</dbReference>
<dbReference type="PANTHER" id="PTHR48075:SF1">
    <property type="entry name" value="LAMBDA-CRYSTALLIN HOMOLOG"/>
    <property type="match status" value="1"/>
</dbReference>
<dbReference type="GO" id="GO:0006631">
    <property type="term" value="P:fatty acid metabolic process"/>
    <property type="evidence" value="ECO:0007669"/>
    <property type="project" value="InterPro"/>
</dbReference>
<dbReference type="SUPFAM" id="SSF48179">
    <property type="entry name" value="6-phosphogluconate dehydrogenase C-terminal domain-like"/>
    <property type="match status" value="1"/>
</dbReference>
<dbReference type="Gene3D" id="3.40.50.720">
    <property type="entry name" value="NAD(P)-binding Rossmann-like Domain"/>
    <property type="match status" value="1"/>
</dbReference>
<sequence>MKSVNKVAIIGTGVIGASWAAFYLSKGFQVSAFDPAPDAALNLTTRVQTYLLDLFELEEQKQGDSESYITGLLNNLSFYQNITDAVKDADFIQENGPERIDLKKQLYVQLTQNCPVDTIIASSSSGLKISDIQQDCVHPERIVLGHPFNPPHLLPLVEIIGGEKTQASFIQDAYEFYQLLGKKPILIQKEVKGHVANRLQSAIWREAFYLVSEGVCSAEDIDTAITNGPGLRWAIFGPYLNMQLANQQGFKAAMHHLGEPMSEWWADMKPYTLTEEKIEMLDDATQQFVNSLGDKNLQLLRNQALLKTLKMRAELDLT</sequence>
<dbReference type="GO" id="GO:0005737">
    <property type="term" value="C:cytoplasm"/>
    <property type="evidence" value="ECO:0007669"/>
    <property type="project" value="UniProtKB-SubCell"/>
</dbReference>
<accession>A0A833PEJ3</accession>
<keyword evidence="6" id="KW-0560">Oxidoreductase</keyword>